<feature type="domain" description="Acyl-CoA oxidase/dehydrogenase middle" evidence="8">
    <location>
        <begin position="121"/>
        <end position="210"/>
    </location>
</feature>
<keyword evidence="5 6" id="KW-0560">Oxidoreductase</keyword>
<dbReference type="FunFam" id="1.20.140.10:FF:000004">
    <property type="entry name" value="Acyl-CoA dehydrogenase FadE25"/>
    <property type="match status" value="1"/>
</dbReference>
<keyword evidence="3 6" id="KW-0285">Flavoprotein</keyword>
<dbReference type="GO" id="GO:0050660">
    <property type="term" value="F:flavin adenine dinucleotide binding"/>
    <property type="evidence" value="ECO:0007669"/>
    <property type="project" value="InterPro"/>
</dbReference>
<evidence type="ECO:0000259" key="9">
    <source>
        <dbReference type="Pfam" id="PF02771"/>
    </source>
</evidence>
<evidence type="ECO:0000256" key="4">
    <source>
        <dbReference type="ARBA" id="ARBA00022827"/>
    </source>
</evidence>
<reference evidence="10" key="1">
    <citation type="submission" date="2020-07" db="EMBL/GenBank/DDBJ databases">
        <title>Huge and variable diversity of episymbiotic CPR bacteria and DPANN archaea in groundwater ecosystems.</title>
        <authorList>
            <person name="He C.Y."/>
            <person name="Keren R."/>
            <person name="Whittaker M."/>
            <person name="Farag I.F."/>
            <person name="Doudna J."/>
            <person name="Cate J.H.D."/>
            <person name="Banfield J.F."/>
        </authorList>
    </citation>
    <scope>NUCLEOTIDE SEQUENCE</scope>
    <source>
        <strain evidence="10">NC_groundwater_672_Ag_B-0.1um_62_36</strain>
    </source>
</reference>
<dbReference type="FunFam" id="1.10.540.10:FF:000002">
    <property type="entry name" value="Acyl-CoA dehydrogenase FadE19"/>
    <property type="match status" value="1"/>
</dbReference>
<dbReference type="Pfam" id="PF02770">
    <property type="entry name" value="Acyl-CoA_dh_M"/>
    <property type="match status" value="1"/>
</dbReference>
<dbReference type="InterPro" id="IPR006091">
    <property type="entry name" value="Acyl-CoA_Oxase/DH_mid-dom"/>
</dbReference>
<keyword evidence="4 6" id="KW-0274">FAD</keyword>
<dbReference type="SUPFAM" id="SSF47203">
    <property type="entry name" value="Acyl-CoA dehydrogenase C-terminal domain-like"/>
    <property type="match status" value="1"/>
</dbReference>
<comment type="similarity">
    <text evidence="2 6">Belongs to the acyl-CoA dehydrogenase family.</text>
</comment>
<dbReference type="Gene3D" id="1.10.540.10">
    <property type="entry name" value="Acyl-CoA dehydrogenase/oxidase, N-terminal domain"/>
    <property type="match status" value="1"/>
</dbReference>
<evidence type="ECO:0000256" key="1">
    <source>
        <dbReference type="ARBA" id="ARBA00001974"/>
    </source>
</evidence>
<dbReference type="InterPro" id="IPR036250">
    <property type="entry name" value="AcylCo_DH-like_C"/>
</dbReference>
<dbReference type="Pfam" id="PF02771">
    <property type="entry name" value="Acyl-CoA_dh_N"/>
    <property type="match status" value="1"/>
</dbReference>
<comment type="cofactor">
    <cofactor evidence="1 6">
        <name>FAD</name>
        <dbReference type="ChEBI" id="CHEBI:57692"/>
    </cofactor>
</comment>
<evidence type="ECO:0000256" key="6">
    <source>
        <dbReference type="RuleBase" id="RU362125"/>
    </source>
</evidence>
<evidence type="ECO:0000259" key="7">
    <source>
        <dbReference type="Pfam" id="PF00441"/>
    </source>
</evidence>
<organism evidence="10 11">
    <name type="scientific">Tectimicrobiota bacterium</name>
    <dbReference type="NCBI Taxonomy" id="2528274"/>
    <lineage>
        <taxon>Bacteria</taxon>
        <taxon>Pseudomonadati</taxon>
        <taxon>Nitrospinota/Tectimicrobiota group</taxon>
        <taxon>Candidatus Tectimicrobiota</taxon>
    </lineage>
</organism>
<dbReference type="PIRSF" id="PIRSF016578">
    <property type="entry name" value="HsaA"/>
    <property type="match status" value="1"/>
</dbReference>
<feature type="domain" description="Acyl-CoA dehydrogenase/oxidase N-terminal" evidence="9">
    <location>
        <begin position="6"/>
        <end position="117"/>
    </location>
</feature>
<dbReference type="PANTHER" id="PTHR43884">
    <property type="entry name" value="ACYL-COA DEHYDROGENASE"/>
    <property type="match status" value="1"/>
</dbReference>
<evidence type="ECO:0000256" key="3">
    <source>
        <dbReference type="ARBA" id="ARBA00022630"/>
    </source>
</evidence>
<dbReference type="EMBL" id="JACPRF010000056">
    <property type="protein sequence ID" value="MBI2875617.1"/>
    <property type="molecule type" value="Genomic_DNA"/>
</dbReference>
<dbReference type="InterPro" id="IPR046373">
    <property type="entry name" value="Acyl-CoA_Oxase/DH_mid-dom_sf"/>
</dbReference>
<dbReference type="InterPro" id="IPR009075">
    <property type="entry name" value="AcylCo_DH/oxidase_C"/>
</dbReference>
<name>A0A932CMX3_UNCTE</name>
<dbReference type="Gene3D" id="2.40.110.10">
    <property type="entry name" value="Butyryl-CoA Dehydrogenase, subunit A, domain 2"/>
    <property type="match status" value="1"/>
</dbReference>
<feature type="domain" description="Acyl-CoA dehydrogenase/oxidase C-terminal" evidence="7">
    <location>
        <begin position="224"/>
        <end position="372"/>
    </location>
</feature>
<dbReference type="SUPFAM" id="SSF56645">
    <property type="entry name" value="Acyl-CoA dehydrogenase NM domain-like"/>
    <property type="match status" value="1"/>
</dbReference>
<dbReference type="Gene3D" id="1.20.140.10">
    <property type="entry name" value="Butyryl-CoA Dehydrogenase, subunit A, domain 3"/>
    <property type="match status" value="1"/>
</dbReference>
<evidence type="ECO:0000256" key="2">
    <source>
        <dbReference type="ARBA" id="ARBA00009347"/>
    </source>
</evidence>
<dbReference type="AlphaFoldDB" id="A0A932CMX3"/>
<dbReference type="PANTHER" id="PTHR43884:SF12">
    <property type="entry name" value="ISOVALERYL-COA DEHYDROGENASE, MITOCHONDRIAL-RELATED"/>
    <property type="match status" value="1"/>
</dbReference>
<dbReference type="InterPro" id="IPR037069">
    <property type="entry name" value="AcylCoA_DH/ox_N_sf"/>
</dbReference>
<evidence type="ECO:0000313" key="10">
    <source>
        <dbReference type="EMBL" id="MBI2875617.1"/>
    </source>
</evidence>
<dbReference type="Pfam" id="PF00441">
    <property type="entry name" value="Acyl-CoA_dh_1"/>
    <property type="match status" value="1"/>
</dbReference>
<dbReference type="InterPro" id="IPR009100">
    <property type="entry name" value="AcylCoA_DH/oxidase_NM_dom_sf"/>
</dbReference>
<evidence type="ECO:0000313" key="11">
    <source>
        <dbReference type="Proteomes" id="UP000769766"/>
    </source>
</evidence>
<dbReference type="GO" id="GO:0003995">
    <property type="term" value="F:acyl-CoA dehydrogenase activity"/>
    <property type="evidence" value="ECO:0007669"/>
    <property type="project" value="TreeGrafter"/>
</dbReference>
<evidence type="ECO:0000256" key="5">
    <source>
        <dbReference type="ARBA" id="ARBA00023002"/>
    </source>
</evidence>
<gene>
    <name evidence="10" type="ORF">HYY20_01905</name>
</gene>
<protein>
    <submittedName>
        <fullName evidence="10">Acyl-CoA dehydrogenase family protein</fullName>
    </submittedName>
</protein>
<comment type="caution">
    <text evidence="10">The sequence shown here is derived from an EMBL/GenBank/DDBJ whole genome shotgun (WGS) entry which is preliminary data.</text>
</comment>
<evidence type="ECO:0000259" key="8">
    <source>
        <dbReference type="Pfam" id="PF02770"/>
    </source>
</evidence>
<accession>A0A932CMX3</accession>
<proteinExistence type="inferred from homology"/>
<dbReference type="InterPro" id="IPR013786">
    <property type="entry name" value="AcylCoA_DH/ox_N"/>
</dbReference>
<sequence length="381" mass="41609">MDFELTAAQQAWMEGLRELIARDVEPQVAEVDKEERFPQEIWDKLVSYGLCGLPVPQAYGGAGQPFLMAVMAEEEISQSLPAVALALAVQWGICDILLQFGTEAQIRQYLPPLAQGQKIAAFMLSEPGGGSDPAALLTQAIREGEGYRINGHKRWITSATVAGLFVLFARTEDGKASCFLVERGEPGLKIGRVADKLGYRGSDTCDVHLEGLWVPQERLLGKPGEGLRVGFTMLDGSRIGVGAQGVGIAQAALNEAVRHARERHVFGRPLGANQAIQWMIADMTLKIEAARLLVYQAARLKDRGQGHTQAASMAKLYGSEVAAETTRQAVQIFGGYGCTKEYKVERLYRDAKLTEIFEGTSEIQRIIIARQALGSELVRTH</sequence>
<dbReference type="Proteomes" id="UP000769766">
    <property type="component" value="Unassembled WGS sequence"/>
</dbReference>